<evidence type="ECO:0000256" key="1">
    <source>
        <dbReference type="SAM" id="MobiDB-lite"/>
    </source>
</evidence>
<dbReference type="EMBL" id="JAHRIP010065971">
    <property type="protein sequence ID" value="MEQ2305985.1"/>
    <property type="molecule type" value="Genomic_DNA"/>
</dbReference>
<evidence type="ECO:0000313" key="4">
    <source>
        <dbReference type="Proteomes" id="UP001469553"/>
    </source>
</evidence>
<comment type="caution">
    <text evidence="3">The sequence shown here is derived from an EMBL/GenBank/DDBJ whole genome shotgun (WGS) entry which is preliminary data.</text>
</comment>
<reference evidence="3 4" key="1">
    <citation type="submission" date="2021-06" db="EMBL/GenBank/DDBJ databases">
        <authorList>
            <person name="Palmer J.M."/>
        </authorList>
    </citation>
    <scope>NUCLEOTIDE SEQUENCE [LARGE SCALE GENOMIC DNA]</scope>
    <source>
        <strain evidence="3 4">AS_MEX2019</strain>
        <tissue evidence="3">Muscle</tissue>
    </source>
</reference>
<name>A0ABV0ZJ96_9TELE</name>
<dbReference type="Proteomes" id="UP001469553">
    <property type="component" value="Unassembled WGS sequence"/>
</dbReference>
<sequence>METGLCILLTFLLQQFTESSSTNQTVHPPGQSRCRLVVSSATEFGVKRVGFANPHLSAHFQESLTFYGQRQREDRKTGWRGGTGAHHGSGSCFQPHLHSAQPPT</sequence>
<gene>
    <name evidence="3" type="ORF">AMECASPLE_003493</name>
</gene>
<evidence type="ECO:0000256" key="2">
    <source>
        <dbReference type="SAM" id="SignalP"/>
    </source>
</evidence>
<feature type="chain" id="PRO_5046986172" evidence="2">
    <location>
        <begin position="20"/>
        <end position="104"/>
    </location>
</feature>
<evidence type="ECO:0000313" key="3">
    <source>
        <dbReference type="EMBL" id="MEQ2305985.1"/>
    </source>
</evidence>
<protein>
    <submittedName>
        <fullName evidence="3">Uncharacterized protein</fullName>
    </submittedName>
</protein>
<feature type="region of interest" description="Disordered" evidence="1">
    <location>
        <begin position="69"/>
        <end position="104"/>
    </location>
</feature>
<keyword evidence="4" id="KW-1185">Reference proteome</keyword>
<accession>A0ABV0ZJ96</accession>
<feature type="signal peptide" evidence="2">
    <location>
        <begin position="1"/>
        <end position="19"/>
    </location>
</feature>
<keyword evidence="2" id="KW-0732">Signal</keyword>
<organism evidence="3 4">
    <name type="scientific">Ameca splendens</name>
    <dbReference type="NCBI Taxonomy" id="208324"/>
    <lineage>
        <taxon>Eukaryota</taxon>
        <taxon>Metazoa</taxon>
        <taxon>Chordata</taxon>
        <taxon>Craniata</taxon>
        <taxon>Vertebrata</taxon>
        <taxon>Euteleostomi</taxon>
        <taxon>Actinopterygii</taxon>
        <taxon>Neopterygii</taxon>
        <taxon>Teleostei</taxon>
        <taxon>Neoteleostei</taxon>
        <taxon>Acanthomorphata</taxon>
        <taxon>Ovalentaria</taxon>
        <taxon>Atherinomorphae</taxon>
        <taxon>Cyprinodontiformes</taxon>
        <taxon>Goodeidae</taxon>
        <taxon>Ameca</taxon>
    </lineage>
</organism>
<proteinExistence type="predicted"/>